<reference evidence="2 3" key="1">
    <citation type="submission" date="2019-12" db="EMBL/GenBank/DDBJ databases">
        <title>Genome sequence of Streptomyces bambusae.</title>
        <authorList>
            <person name="Bansal K."/>
            <person name="Choksket S."/>
            <person name="Korpole S."/>
            <person name="Patil P.B."/>
        </authorList>
    </citation>
    <scope>NUCLEOTIDE SEQUENCE [LARGE SCALE GENOMIC DNA]</scope>
    <source>
        <strain evidence="2 3">SK60</strain>
    </source>
</reference>
<keyword evidence="1" id="KW-0472">Membrane</keyword>
<proteinExistence type="predicted"/>
<dbReference type="Proteomes" id="UP000812013">
    <property type="component" value="Unassembled WGS sequence"/>
</dbReference>
<accession>A0ABS6Z419</accession>
<gene>
    <name evidence="2" type="ORF">GPJ59_11415</name>
</gene>
<dbReference type="EMBL" id="WTFF01000060">
    <property type="protein sequence ID" value="MBW5482474.1"/>
    <property type="molecule type" value="Genomic_DNA"/>
</dbReference>
<keyword evidence="3" id="KW-1185">Reference proteome</keyword>
<comment type="caution">
    <text evidence="2">The sequence shown here is derived from an EMBL/GenBank/DDBJ whole genome shotgun (WGS) entry which is preliminary data.</text>
</comment>
<sequence length="186" mass="18750">MQRFGALSGVLLALSIGVPGTIEAVTGETAVTSAALGLGTAFGAPAVSALYFHQAPAAGRLGAVGYAVNLVGLALFSGVAFALNLVVFFQGSDVLPAPSRVAVLGSVVVFVVGSLLFSASMVRAGVLPRLAAYGYGLFLPLLAFASRLPDGVWTSAVHVLAAASLARLSLAVWPKAGSTARPEQVR</sequence>
<evidence type="ECO:0000313" key="2">
    <source>
        <dbReference type="EMBL" id="MBW5482474.1"/>
    </source>
</evidence>
<feature type="transmembrane region" description="Helical" evidence="1">
    <location>
        <begin position="34"/>
        <end position="52"/>
    </location>
</feature>
<feature type="transmembrane region" description="Helical" evidence="1">
    <location>
        <begin position="101"/>
        <end position="119"/>
    </location>
</feature>
<protein>
    <submittedName>
        <fullName evidence="2">Uncharacterized protein</fullName>
    </submittedName>
</protein>
<keyword evidence="1" id="KW-1133">Transmembrane helix</keyword>
<feature type="transmembrane region" description="Helical" evidence="1">
    <location>
        <begin position="64"/>
        <end position="89"/>
    </location>
</feature>
<organism evidence="2 3">
    <name type="scientific">Streptomyces bambusae</name>
    <dbReference type="NCBI Taxonomy" id="1550616"/>
    <lineage>
        <taxon>Bacteria</taxon>
        <taxon>Bacillati</taxon>
        <taxon>Actinomycetota</taxon>
        <taxon>Actinomycetes</taxon>
        <taxon>Kitasatosporales</taxon>
        <taxon>Streptomycetaceae</taxon>
        <taxon>Streptomyces</taxon>
    </lineage>
</organism>
<evidence type="ECO:0000313" key="3">
    <source>
        <dbReference type="Proteomes" id="UP000812013"/>
    </source>
</evidence>
<feature type="transmembrane region" description="Helical" evidence="1">
    <location>
        <begin position="126"/>
        <end position="146"/>
    </location>
</feature>
<keyword evidence="1" id="KW-0812">Transmembrane</keyword>
<evidence type="ECO:0000256" key="1">
    <source>
        <dbReference type="SAM" id="Phobius"/>
    </source>
</evidence>
<name>A0ABS6Z419_9ACTN</name>